<reference evidence="1" key="2">
    <citation type="submission" date="2020-06" db="EMBL/GenBank/DDBJ databases">
        <title>Helianthus annuus Genome sequencing and assembly Release 2.</title>
        <authorList>
            <person name="Gouzy J."/>
            <person name="Langlade N."/>
            <person name="Munos S."/>
        </authorList>
    </citation>
    <scope>NUCLEOTIDE SEQUENCE</scope>
    <source>
        <tissue evidence="1">Leaves</tissue>
    </source>
</reference>
<dbReference type="EMBL" id="MNCJ02000322">
    <property type="protein sequence ID" value="KAF5798961.1"/>
    <property type="molecule type" value="Genomic_DNA"/>
</dbReference>
<gene>
    <name evidence="1" type="ORF">HanXRQr2_Chr07g0299111</name>
</gene>
<dbReference type="AlphaFoldDB" id="A0A9K3IM26"/>
<evidence type="ECO:0000313" key="1">
    <source>
        <dbReference type="EMBL" id="KAF5798961.1"/>
    </source>
</evidence>
<accession>A0A9K3IM26</accession>
<name>A0A9K3IM26_HELAN</name>
<protein>
    <submittedName>
        <fullName evidence="1">Uncharacterized protein</fullName>
    </submittedName>
</protein>
<reference evidence="1" key="1">
    <citation type="journal article" date="2017" name="Nature">
        <title>The sunflower genome provides insights into oil metabolism, flowering and Asterid evolution.</title>
        <authorList>
            <person name="Badouin H."/>
            <person name="Gouzy J."/>
            <person name="Grassa C.J."/>
            <person name="Murat F."/>
            <person name="Staton S.E."/>
            <person name="Cottret L."/>
            <person name="Lelandais-Briere C."/>
            <person name="Owens G.L."/>
            <person name="Carrere S."/>
            <person name="Mayjonade B."/>
            <person name="Legrand L."/>
            <person name="Gill N."/>
            <person name="Kane N.C."/>
            <person name="Bowers J.E."/>
            <person name="Hubner S."/>
            <person name="Bellec A."/>
            <person name="Berard A."/>
            <person name="Berges H."/>
            <person name="Blanchet N."/>
            <person name="Boniface M.C."/>
            <person name="Brunel D."/>
            <person name="Catrice O."/>
            <person name="Chaidir N."/>
            <person name="Claudel C."/>
            <person name="Donnadieu C."/>
            <person name="Faraut T."/>
            <person name="Fievet G."/>
            <person name="Helmstetter N."/>
            <person name="King M."/>
            <person name="Knapp S.J."/>
            <person name="Lai Z."/>
            <person name="Le Paslier M.C."/>
            <person name="Lippi Y."/>
            <person name="Lorenzon L."/>
            <person name="Mandel J.R."/>
            <person name="Marage G."/>
            <person name="Marchand G."/>
            <person name="Marquand E."/>
            <person name="Bret-Mestries E."/>
            <person name="Morien E."/>
            <person name="Nambeesan S."/>
            <person name="Nguyen T."/>
            <person name="Pegot-Espagnet P."/>
            <person name="Pouilly N."/>
            <person name="Raftis F."/>
            <person name="Sallet E."/>
            <person name="Schiex T."/>
            <person name="Thomas J."/>
            <person name="Vandecasteele C."/>
            <person name="Vares D."/>
            <person name="Vear F."/>
            <person name="Vautrin S."/>
            <person name="Crespi M."/>
            <person name="Mangin B."/>
            <person name="Burke J.M."/>
            <person name="Salse J."/>
            <person name="Munos S."/>
            <person name="Vincourt P."/>
            <person name="Rieseberg L.H."/>
            <person name="Langlade N.B."/>
        </authorList>
    </citation>
    <scope>NUCLEOTIDE SEQUENCE</scope>
    <source>
        <tissue evidence="1">Leaves</tissue>
    </source>
</reference>
<evidence type="ECO:0000313" key="2">
    <source>
        <dbReference type="Proteomes" id="UP000215914"/>
    </source>
</evidence>
<dbReference type="Gramene" id="mRNA:HanXRQr2_Chr07g0299111">
    <property type="protein sequence ID" value="CDS:HanXRQr2_Chr07g0299111.1"/>
    <property type="gene ID" value="HanXRQr2_Chr07g0299111"/>
</dbReference>
<proteinExistence type="predicted"/>
<organism evidence="1 2">
    <name type="scientific">Helianthus annuus</name>
    <name type="common">Common sunflower</name>
    <dbReference type="NCBI Taxonomy" id="4232"/>
    <lineage>
        <taxon>Eukaryota</taxon>
        <taxon>Viridiplantae</taxon>
        <taxon>Streptophyta</taxon>
        <taxon>Embryophyta</taxon>
        <taxon>Tracheophyta</taxon>
        <taxon>Spermatophyta</taxon>
        <taxon>Magnoliopsida</taxon>
        <taxon>eudicotyledons</taxon>
        <taxon>Gunneridae</taxon>
        <taxon>Pentapetalae</taxon>
        <taxon>asterids</taxon>
        <taxon>campanulids</taxon>
        <taxon>Asterales</taxon>
        <taxon>Asteraceae</taxon>
        <taxon>Asteroideae</taxon>
        <taxon>Heliantheae alliance</taxon>
        <taxon>Heliantheae</taxon>
        <taxon>Helianthus</taxon>
    </lineage>
</organism>
<dbReference type="Proteomes" id="UP000215914">
    <property type="component" value="Unassembled WGS sequence"/>
</dbReference>
<sequence length="52" mass="6133">MDFYVVALRDYVRCYPSRDATGLVDGNHSLLIRVTYKKSRNHTINPNYELRT</sequence>
<keyword evidence="2" id="KW-1185">Reference proteome</keyword>
<comment type="caution">
    <text evidence="1">The sequence shown here is derived from an EMBL/GenBank/DDBJ whole genome shotgun (WGS) entry which is preliminary data.</text>
</comment>